<dbReference type="Pfam" id="PF04073">
    <property type="entry name" value="tRNA_edit"/>
    <property type="match status" value="1"/>
</dbReference>
<dbReference type="Proteomes" id="UP000058114">
    <property type="component" value="Chromosome"/>
</dbReference>
<organism evidence="6 7">
    <name type="scientific">Aeromonas schubertii</name>
    <dbReference type="NCBI Taxonomy" id="652"/>
    <lineage>
        <taxon>Bacteria</taxon>
        <taxon>Pseudomonadati</taxon>
        <taxon>Pseudomonadota</taxon>
        <taxon>Gammaproteobacteria</taxon>
        <taxon>Aeromonadales</taxon>
        <taxon>Aeromonadaceae</taxon>
        <taxon>Aeromonas</taxon>
    </lineage>
</organism>
<dbReference type="InterPro" id="IPR004369">
    <property type="entry name" value="Prolyl-tRNA_editing_YbaK/EbsC"/>
</dbReference>
<dbReference type="PANTHER" id="PTHR30411">
    <property type="entry name" value="CYTOPLASMIC PROTEIN"/>
    <property type="match status" value="1"/>
</dbReference>
<evidence type="ECO:0000313" key="6">
    <source>
        <dbReference type="EMBL" id="ALP40370.1"/>
    </source>
</evidence>
<dbReference type="InterPro" id="IPR036754">
    <property type="entry name" value="YbaK/aa-tRNA-synt-asso_dom_sf"/>
</dbReference>
<dbReference type="GO" id="GO:0006412">
    <property type="term" value="P:translation"/>
    <property type="evidence" value="ECO:0007669"/>
    <property type="project" value="UniProtKB-KW"/>
</dbReference>
<dbReference type="Gene3D" id="3.90.960.10">
    <property type="entry name" value="YbaK/aminoacyl-tRNA synthetase-associated domain"/>
    <property type="match status" value="1"/>
</dbReference>
<feature type="domain" description="YbaK/aminoacyl-tRNA synthetase-associated" evidence="5">
    <location>
        <begin position="31"/>
        <end position="141"/>
    </location>
</feature>
<keyword evidence="3 4" id="KW-0456">Lyase</keyword>
<evidence type="ECO:0000256" key="4">
    <source>
        <dbReference type="PIRNR" id="PIRNR006181"/>
    </source>
</evidence>
<comment type="similarity">
    <text evidence="1 4">Belongs to the prolyl-tRNA editing family. YbaK/EbsC subfamily.</text>
</comment>
<name>A0A0S2SFF2_9GAMM</name>
<dbReference type="AlphaFoldDB" id="A0A0S2SFF2"/>
<reference evidence="7" key="1">
    <citation type="submission" date="2015-10" db="EMBL/GenBank/DDBJ databases">
        <title>Complete Genome Sequence of Aeromonas schubertii strain WL1483.</title>
        <authorList>
            <person name="Liu L."/>
        </authorList>
    </citation>
    <scope>NUCLEOTIDE SEQUENCE [LARGE SCALE GENOMIC DNA]</scope>
    <source>
        <strain evidence="7">WL1483</strain>
    </source>
</reference>
<keyword evidence="2 4" id="KW-0648">Protein biosynthesis</keyword>
<evidence type="ECO:0000256" key="2">
    <source>
        <dbReference type="ARBA" id="ARBA00022917"/>
    </source>
</evidence>
<dbReference type="RefSeq" id="WP_060583350.1">
    <property type="nucleotide sequence ID" value="NZ_CP013067.1"/>
</dbReference>
<dbReference type="PIRSF" id="PIRSF006181">
    <property type="entry name" value="EbsC_YbaK"/>
    <property type="match status" value="1"/>
</dbReference>
<dbReference type="EC" id="4.2.-.-" evidence="4"/>
<dbReference type="KEGG" id="asr:WL1483_951"/>
<evidence type="ECO:0000313" key="7">
    <source>
        <dbReference type="Proteomes" id="UP000058114"/>
    </source>
</evidence>
<accession>A0A0S2SFF2</accession>
<dbReference type="InterPro" id="IPR007214">
    <property type="entry name" value="YbaK/aa-tRNA-synth-assoc-dom"/>
</dbReference>
<dbReference type="GO" id="GO:0002161">
    <property type="term" value="F:aminoacyl-tRNA deacylase activity"/>
    <property type="evidence" value="ECO:0007669"/>
    <property type="project" value="InterPro"/>
</dbReference>
<gene>
    <name evidence="6" type="primary">ybaK</name>
    <name evidence="6" type="ORF">WL1483_951</name>
</gene>
<evidence type="ECO:0000259" key="5">
    <source>
        <dbReference type="Pfam" id="PF04073"/>
    </source>
</evidence>
<proteinExistence type="inferred from homology"/>
<protein>
    <recommendedName>
        <fullName evidence="4">Cys-tRNA(Pro)/Cys-tRNA(Cys) deacylase</fullName>
        <ecNumber evidence="4">4.2.-.-</ecNumber>
    </recommendedName>
</protein>
<dbReference type="CDD" id="cd00002">
    <property type="entry name" value="YbaK_deacylase"/>
    <property type="match status" value="1"/>
</dbReference>
<evidence type="ECO:0000256" key="3">
    <source>
        <dbReference type="ARBA" id="ARBA00023239"/>
    </source>
</evidence>
<dbReference type="PANTHER" id="PTHR30411:SF0">
    <property type="entry name" value="CYS-TRNA(PRO)_CYS-TRNA(CYS) DEACYLASE YBAK"/>
    <property type="match status" value="1"/>
</dbReference>
<evidence type="ECO:0000256" key="1">
    <source>
        <dbReference type="ARBA" id="ARBA00009798"/>
    </source>
</evidence>
<sequence>MTPAIKLLEKLKIPFSLHPYECEAHDDFGKHAATQLGLPEARVFKTLIVHHDKQAVVAIVPSSGMCSLKQLAKATGLKKVEMLPPAEAEKLTGYKVGGISPLAQKKRLPTVLDASALQFDSVLVSGGKRGLSVGVSAREMQEKMGWIIASIAE</sequence>
<dbReference type="SUPFAM" id="SSF55826">
    <property type="entry name" value="YbaK/ProRS associated domain"/>
    <property type="match status" value="1"/>
</dbReference>
<dbReference type="NCBIfam" id="TIGR00011">
    <property type="entry name" value="YbaK_EbsC"/>
    <property type="match status" value="1"/>
</dbReference>
<dbReference type="GO" id="GO:0016829">
    <property type="term" value="F:lyase activity"/>
    <property type="evidence" value="ECO:0007669"/>
    <property type="project" value="UniProtKB-KW"/>
</dbReference>
<dbReference type="EMBL" id="CP013067">
    <property type="protein sequence ID" value="ALP40370.1"/>
    <property type="molecule type" value="Genomic_DNA"/>
</dbReference>
<reference evidence="6 7" key="2">
    <citation type="journal article" date="2016" name="Genome Announc.">
        <title>Complete Genome Sequence of the Highly Virulent Aeromonas schubertii Strain WL1483, Isolated from Diseased Snakehead Fish (Channa argus) in China.</title>
        <authorList>
            <person name="Liu L."/>
            <person name="Li N."/>
            <person name="Zhang D."/>
            <person name="Fu X."/>
            <person name="Shi C."/>
            <person name="Lin Q."/>
            <person name="Hao G."/>
        </authorList>
    </citation>
    <scope>NUCLEOTIDE SEQUENCE [LARGE SCALE GENOMIC DNA]</scope>
    <source>
        <strain evidence="6 7">WL1483</strain>
    </source>
</reference>
<dbReference type="PATRIC" id="fig|652.5.peg.115"/>